<sequence length="128" mass="14940">MLSNSSKPLFYFSLKSSNSLAMEQTPYVHHQWSLDMAATVCVVSCSRHLLLLPILFPFRVYVYNMPPKFTYDLLWLFKRRSDDGVVVGKGREQRWIMFVADRSFKNTFTHIRSISETMVELTHSGGWL</sequence>
<accession>A0AAN9PWM5</accession>
<comment type="caution">
    <text evidence="1">The sequence shown here is derived from an EMBL/GenBank/DDBJ whole genome shotgun (WGS) entry which is preliminary data.</text>
</comment>
<proteinExistence type="predicted"/>
<dbReference type="Proteomes" id="UP001359559">
    <property type="component" value="Unassembled WGS sequence"/>
</dbReference>
<gene>
    <name evidence="1" type="ORF">RJT34_09849</name>
</gene>
<keyword evidence="2" id="KW-1185">Reference proteome</keyword>
<dbReference type="EMBL" id="JAYKXN010000002">
    <property type="protein sequence ID" value="KAK7311598.1"/>
    <property type="molecule type" value="Genomic_DNA"/>
</dbReference>
<name>A0AAN9PWM5_CLITE</name>
<evidence type="ECO:0000313" key="2">
    <source>
        <dbReference type="Proteomes" id="UP001359559"/>
    </source>
</evidence>
<dbReference type="AlphaFoldDB" id="A0AAN9PWM5"/>
<reference evidence="1 2" key="1">
    <citation type="submission" date="2024-01" db="EMBL/GenBank/DDBJ databases">
        <title>The genomes of 5 underutilized Papilionoideae crops provide insights into root nodulation and disease resistance.</title>
        <authorList>
            <person name="Yuan L."/>
        </authorList>
    </citation>
    <scope>NUCLEOTIDE SEQUENCE [LARGE SCALE GENOMIC DNA]</scope>
    <source>
        <strain evidence="1">LY-2023</strain>
        <tissue evidence="1">Leaf</tissue>
    </source>
</reference>
<evidence type="ECO:0000313" key="1">
    <source>
        <dbReference type="EMBL" id="KAK7311598.1"/>
    </source>
</evidence>
<organism evidence="1 2">
    <name type="scientific">Clitoria ternatea</name>
    <name type="common">Butterfly pea</name>
    <dbReference type="NCBI Taxonomy" id="43366"/>
    <lineage>
        <taxon>Eukaryota</taxon>
        <taxon>Viridiplantae</taxon>
        <taxon>Streptophyta</taxon>
        <taxon>Embryophyta</taxon>
        <taxon>Tracheophyta</taxon>
        <taxon>Spermatophyta</taxon>
        <taxon>Magnoliopsida</taxon>
        <taxon>eudicotyledons</taxon>
        <taxon>Gunneridae</taxon>
        <taxon>Pentapetalae</taxon>
        <taxon>rosids</taxon>
        <taxon>fabids</taxon>
        <taxon>Fabales</taxon>
        <taxon>Fabaceae</taxon>
        <taxon>Papilionoideae</taxon>
        <taxon>50 kb inversion clade</taxon>
        <taxon>NPAAA clade</taxon>
        <taxon>indigoferoid/millettioid clade</taxon>
        <taxon>Phaseoleae</taxon>
        <taxon>Clitoria</taxon>
    </lineage>
</organism>
<protein>
    <submittedName>
        <fullName evidence="1">Uncharacterized protein</fullName>
    </submittedName>
</protein>